<dbReference type="FunFam" id="1.10.238.10:FF:000003">
    <property type="entry name" value="Calmodulin A"/>
    <property type="match status" value="1"/>
</dbReference>
<dbReference type="SUPFAM" id="SSF47473">
    <property type="entry name" value="EF-hand"/>
    <property type="match status" value="1"/>
</dbReference>
<reference evidence="4" key="1">
    <citation type="journal article" date="2010" name="Science">
        <title>Plasticity of animal genome architecture unmasked by rapid evolution of a pelagic tunicate.</title>
        <authorList>
            <person name="Denoeud F."/>
            <person name="Henriet S."/>
            <person name="Mungpakdee S."/>
            <person name="Aury J.M."/>
            <person name="Da Silva C."/>
            <person name="Brinkmann H."/>
            <person name="Mikhaleva J."/>
            <person name="Olsen L.C."/>
            <person name="Jubin C."/>
            <person name="Canestro C."/>
            <person name="Bouquet J.M."/>
            <person name="Danks G."/>
            <person name="Poulain J."/>
            <person name="Campsteijn C."/>
            <person name="Adamski M."/>
            <person name="Cross I."/>
            <person name="Yadetie F."/>
            <person name="Muffato M."/>
            <person name="Louis A."/>
            <person name="Butcher S."/>
            <person name="Tsagkogeorga G."/>
            <person name="Konrad A."/>
            <person name="Singh S."/>
            <person name="Jensen M.F."/>
            <person name="Cong E.H."/>
            <person name="Eikeseth-Otteraa H."/>
            <person name="Noel B."/>
            <person name="Anthouard V."/>
            <person name="Porcel B.M."/>
            <person name="Kachouri-Lafond R."/>
            <person name="Nishino A."/>
            <person name="Ugolini M."/>
            <person name="Chourrout P."/>
            <person name="Nishida H."/>
            <person name="Aasland R."/>
            <person name="Huzurbazar S."/>
            <person name="Westhof E."/>
            <person name="Delsuc F."/>
            <person name="Lehrach H."/>
            <person name="Reinhardt R."/>
            <person name="Weissenbach J."/>
            <person name="Roy S.W."/>
            <person name="Artiguenave F."/>
            <person name="Postlethwait J.H."/>
            <person name="Manak J.R."/>
            <person name="Thompson E.M."/>
            <person name="Jaillon O."/>
            <person name="Du Pasquier L."/>
            <person name="Boudinot P."/>
            <person name="Liberles D.A."/>
            <person name="Volff J.N."/>
            <person name="Philippe H."/>
            <person name="Lenhard B."/>
            <person name="Roest Crollius H."/>
            <person name="Wincker P."/>
            <person name="Chourrout D."/>
        </authorList>
    </citation>
    <scope>NUCLEOTIDE SEQUENCE [LARGE SCALE GENOMIC DNA]</scope>
</reference>
<sequence>MAHEFTEDQIEEFKDAFELFDKTGEGMIKYNECVNLARCFGYNPAEASVHLLLAGGDEENLPTKDDMANKSLSLEDYLPILWAISTANDPGTYEDFVEGLKVFDKDGNGTVNSAELRHVLTSLGEKLTSAQFDQLTEGMEGPNGAINIEEFIQKMMSDKDEVESAE</sequence>
<evidence type="ECO:0000313" key="4">
    <source>
        <dbReference type="EMBL" id="CBY06974.1"/>
    </source>
</evidence>
<dbReference type="GO" id="GO:0016460">
    <property type="term" value="C:myosin II complex"/>
    <property type="evidence" value="ECO:0007669"/>
    <property type="project" value="TreeGrafter"/>
</dbReference>
<evidence type="ECO:0000256" key="1">
    <source>
        <dbReference type="ARBA" id="ARBA00022737"/>
    </source>
</evidence>
<dbReference type="Proteomes" id="UP000001307">
    <property type="component" value="Unassembled WGS sequence"/>
</dbReference>
<protein>
    <recommendedName>
        <fullName evidence="3">EF-hand domain-containing protein</fullName>
    </recommendedName>
</protein>
<dbReference type="InterPro" id="IPR050230">
    <property type="entry name" value="CALM/Myosin/TropC-like"/>
</dbReference>
<dbReference type="Pfam" id="PF13405">
    <property type="entry name" value="EF-hand_6"/>
    <property type="match status" value="1"/>
</dbReference>
<evidence type="ECO:0000313" key="5">
    <source>
        <dbReference type="Proteomes" id="UP000001307"/>
    </source>
</evidence>
<dbReference type="EMBL" id="FN653016">
    <property type="protein sequence ID" value="CBY06974.1"/>
    <property type="molecule type" value="Genomic_DNA"/>
</dbReference>
<evidence type="ECO:0000256" key="2">
    <source>
        <dbReference type="ARBA" id="ARBA00022837"/>
    </source>
</evidence>
<dbReference type="GO" id="GO:0005509">
    <property type="term" value="F:calcium ion binding"/>
    <property type="evidence" value="ECO:0007669"/>
    <property type="project" value="InterPro"/>
</dbReference>
<dbReference type="InterPro" id="IPR002048">
    <property type="entry name" value="EF_hand_dom"/>
</dbReference>
<dbReference type="InterPro" id="IPR011992">
    <property type="entry name" value="EF-hand-dom_pair"/>
</dbReference>
<organism evidence="4">
    <name type="scientific">Oikopleura dioica</name>
    <name type="common">Tunicate</name>
    <dbReference type="NCBI Taxonomy" id="34765"/>
    <lineage>
        <taxon>Eukaryota</taxon>
        <taxon>Metazoa</taxon>
        <taxon>Chordata</taxon>
        <taxon>Tunicata</taxon>
        <taxon>Appendicularia</taxon>
        <taxon>Copelata</taxon>
        <taxon>Oikopleuridae</taxon>
        <taxon>Oikopleura</taxon>
    </lineage>
</organism>
<dbReference type="InParanoid" id="E4WTP1"/>
<feature type="domain" description="EF-hand" evidence="3">
    <location>
        <begin position="91"/>
        <end position="126"/>
    </location>
</feature>
<proteinExistence type="predicted"/>
<keyword evidence="5" id="KW-1185">Reference proteome</keyword>
<keyword evidence="1" id="KW-0677">Repeat</keyword>
<dbReference type="Gene3D" id="1.10.238.10">
    <property type="entry name" value="EF-hand"/>
    <property type="match status" value="2"/>
</dbReference>
<dbReference type="OrthoDB" id="26525at2759"/>
<dbReference type="SMART" id="SM00054">
    <property type="entry name" value="EFh"/>
    <property type="match status" value="2"/>
</dbReference>
<keyword evidence="2" id="KW-0106">Calcium</keyword>
<evidence type="ECO:0000259" key="3">
    <source>
        <dbReference type="PROSITE" id="PS50222"/>
    </source>
</evidence>
<dbReference type="AlphaFoldDB" id="E4WTP1"/>
<gene>
    <name evidence="4" type="ORF">GSOID_T00006051001</name>
</gene>
<dbReference type="PANTHER" id="PTHR23048:SF49">
    <property type="entry name" value="FI08416P-RELATED"/>
    <property type="match status" value="1"/>
</dbReference>
<dbReference type="PROSITE" id="PS50222">
    <property type="entry name" value="EF_HAND_2"/>
    <property type="match status" value="2"/>
</dbReference>
<name>E4WTP1_OIKDI</name>
<feature type="domain" description="EF-hand" evidence="3">
    <location>
        <begin position="8"/>
        <end position="43"/>
    </location>
</feature>
<dbReference type="CDD" id="cd00051">
    <property type="entry name" value="EFh"/>
    <property type="match status" value="1"/>
</dbReference>
<accession>E4WTP1</accession>
<dbReference type="InterPro" id="IPR018247">
    <property type="entry name" value="EF_Hand_1_Ca_BS"/>
</dbReference>
<dbReference type="PROSITE" id="PS00018">
    <property type="entry name" value="EF_HAND_1"/>
    <property type="match status" value="1"/>
</dbReference>
<dbReference type="PANTHER" id="PTHR23048">
    <property type="entry name" value="MYOSIN LIGHT CHAIN 1, 3"/>
    <property type="match status" value="1"/>
</dbReference>